<gene>
    <name evidence="8" type="ORF">PHYEVI_LOCUS4447</name>
</gene>
<comment type="similarity">
    <text evidence="1 6">Belongs to the type-B carboxylesterase/lipase family.</text>
</comment>
<dbReference type="Proteomes" id="UP001153712">
    <property type="component" value="Chromosome 15"/>
</dbReference>
<dbReference type="SUPFAM" id="SSF53474">
    <property type="entry name" value="alpha/beta-Hydrolases"/>
    <property type="match status" value="1"/>
</dbReference>
<dbReference type="EC" id="3.1.1.-" evidence="6"/>
<evidence type="ECO:0000313" key="8">
    <source>
        <dbReference type="EMBL" id="CAG9858054.1"/>
    </source>
</evidence>
<dbReference type="OrthoDB" id="3200163at2759"/>
<evidence type="ECO:0000256" key="5">
    <source>
        <dbReference type="ARBA" id="ARBA00023180"/>
    </source>
</evidence>
<dbReference type="PANTHER" id="PTHR43142">
    <property type="entry name" value="CARBOXYLIC ESTER HYDROLASE"/>
    <property type="match status" value="1"/>
</dbReference>
<feature type="domain" description="Carboxylesterase type B" evidence="7">
    <location>
        <begin position="19"/>
        <end position="521"/>
    </location>
</feature>
<evidence type="ECO:0000313" key="9">
    <source>
        <dbReference type="Proteomes" id="UP001153712"/>
    </source>
</evidence>
<keyword evidence="2" id="KW-0719">Serine esterase</keyword>
<dbReference type="Pfam" id="PF00135">
    <property type="entry name" value="COesterase"/>
    <property type="match status" value="1"/>
</dbReference>
<dbReference type="GO" id="GO:0052689">
    <property type="term" value="F:carboxylic ester hydrolase activity"/>
    <property type="evidence" value="ECO:0007669"/>
    <property type="project" value="UniProtKB-KW"/>
</dbReference>
<dbReference type="InterPro" id="IPR002018">
    <property type="entry name" value="CarbesteraseB"/>
</dbReference>
<evidence type="ECO:0000256" key="4">
    <source>
        <dbReference type="ARBA" id="ARBA00023157"/>
    </source>
</evidence>
<evidence type="ECO:0000256" key="6">
    <source>
        <dbReference type="RuleBase" id="RU361235"/>
    </source>
</evidence>
<feature type="chain" id="PRO_5040544858" description="Carboxylic ester hydrolase" evidence="6">
    <location>
        <begin position="17"/>
        <end position="543"/>
    </location>
</feature>
<keyword evidence="6" id="KW-0732">Signal</keyword>
<evidence type="ECO:0000259" key="7">
    <source>
        <dbReference type="Pfam" id="PF00135"/>
    </source>
</evidence>
<dbReference type="InterPro" id="IPR019826">
    <property type="entry name" value="Carboxylesterase_B_AS"/>
</dbReference>
<protein>
    <recommendedName>
        <fullName evidence="6">Carboxylic ester hydrolase</fullName>
        <ecNumber evidence="6">3.1.1.-</ecNumber>
    </recommendedName>
</protein>
<dbReference type="PROSITE" id="PS00941">
    <property type="entry name" value="CARBOXYLESTERASE_B_2"/>
    <property type="match status" value="1"/>
</dbReference>
<dbReference type="InterPro" id="IPR019819">
    <property type="entry name" value="Carboxylesterase_B_CS"/>
</dbReference>
<accession>A0A9N9TKK1</accession>
<dbReference type="AlphaFoldDB" id="A0A9N9TKK1"/>
<evidence type="ECO:0000256" key="2">
    <source>
        <dbReference type="ARBA" id="ARBA00022487"/>
    </source>
</evidence>
<name>A0A9N9TKK1_PHYSR</name>
<dbReference type="Gene3D" id="3.40.50.1820">
    <property type="entry name" value="alpha/beta hydrolase"/>
    <property type="match status" value="1"/>
</dbReference>
<dbReference type="InterPro" id="IPR029058">
    <property type="entry name" value="AB_hydrolase_fold"/>
</dbReference>
<sequence>MLCVLVILYIIHSVISTGPVITLPSGKIRGQQVQARFDKNLLYYAYQGIPFASPPTGKLRFLPPRPAKNWSGIKDVLDNQISCYAVDAEDEHFSEDCLYLSVYTPTAPMNNTKLNVLVFIYGGTFLHGHMTYGYKKGGFLMQEDIVLVTFNYRVGPFGFLSTGDTVIPGNMGLKDQQFALKWVQRNIHLFGGDPAKVTLMGQSAGSASVTYQLIAPSSAGLFRAAIGCSGTFLCPWAYQIQAVDTAYGIAAEIDPQFTRNRTSQELLEFLQGVDVQEIVKTKNKYNVFSPVIEVPHAGAIISDVMYDRADKGMFKKVPIFMGINSEEGIGLGKNITSLLKRLENYDKNPRLVVNDDMYIKDDDEKLKVGKDIIKIYVKNGTLENNPPKGIQLYSDDRFTRGIIKFAELVAKHTDVYFYQFSYHGELGKATNNVTIPGIGKVKHAEDQRYFWSEHDDYGSYPARDVVTVRRYNKLIANFIKTLNPTPVEDELFQNVTWPKVARDEFPYLNIDDDLSVLRNPRNFSFGHWVDLFEKYVPKPFISY</sequence>
<feature type="signal peptide" evidence="6">
    <location>
        <begin position="1"/>
        <end position="16"/>
    </location>
</feature>
<evidence type="ECO:0000256" key="1">
    <source>
        <dbReference type="ARBA" id="ARBA00005964"/>
    </source>
</evidence>
<dbReference type="EMBL" id="OU900108">
    <property type="protein sequence ID" value="CAG9858054.1"/>
    <property type="molecule type" value="Genomic_DNA"/>
</dbReference>
<keyword evidence="9" id="KW-1185">Reference proteome</keyword>
<organism evidence="8 9">
    <name type="scientific">Phyllotreta striolata</name>
    <name type="common">Striped flea beetle</name>
    <name type="synonym">Crioceris striolata</name>
    <dbReference type="NCBI Taxonomy" id="444603"/>
    <lineage>
        <taxon>Eukaryota</taxon>
        <taxon>Metazoa</taxon>
        <taxon>Ecdysozoa</taxon>
        <taxon>Arthropoda</taxon>
        <taxon>Hexapoda</taxon>
        <taxon>Insecta</taxon>
        <taxon>Pterygota</taxon>
        <taxon>Neoptera</taxon>
        <taxon>Endopterygota</taxon>
        <taxon>Coleoptera</taxon>
        <taxon>Polyphaga</taxon>
        <taxon>Cucujiformia</taxon>
        <taxon>Chrysomeloidea</taxon>
        <taxon>Chrysomelidae</taxon>
        <taxon>Galerucinae</taxon>
        <taxon>Alticini</taxon>
        <taxon>Phyllotreta</taxon>
    </lineage>
</organism>
<keyword evidence="3 6" id="KW-0378">Hydrolase</keyword>
<evidence type="ECO:0000256" key="3">
    <source>
        <dbReference type="ARBA" id="ARBA00022801"/>
    </source>
</evidence>
<proteinExistence type="inferred from homology"/>
<reference evidence="8" key="1">
    <citation type="submission" date="2022-01" db="EMBL/GenBank/DDBJ databases">
        <authorList>
            <person name="King R."/>
        </authorList>
    </citation>
    <scope>NUCLEOTIDE SEQUENCE</scope>
</reference>
<keyword evidence="5" id="KW-0325">Glycoprotein</keyword>
<keyword evidence="4" id="KW-1015">Disulfide bond</keyword>
<dbReference type="PROSITE" id="PS00122">
    <property type="entry name" value="CARBOXYLESTERASE_B_1"/>
    <property type="match status" value="1"/>
</dbReference>
<dbReference type="PANTHER" id="PTHR43142:SF1">
    <property type="entry name" value="CARBOXYLIC ESTER HYDROLASE"/>
    <property type="match status" value="1"/>
</dbReference>